<evidence type="ECO:0000313" key="2">
    <source>
        <dbReference type="EMBL" id="OES44355.1"/>
    </source>
</evidence>
<sequence length="173" mass="19664">MPLYTQFIKSLHSPKYIAAFRLQGIGKTIQYLFALSFLMSLPAFIAAAFYLMDGNESAKTTVEEMLPLLTLNQNALIFIPVALFFYYILLSFMFFLKASIFAGIGLVIVSIVNKRAEYRHLFRMAAYSLSLSALLTTFVELAGWTFPYAYIADWLLIVIMLFLSIRWLPGAPK</sequence>
<name>A0A1E7DMW6_9BACI</name>
<dbReference type="STRING" id="1714016.BA724_08710"/>
<comment type="caution">
    <text evidence="2">The sequence shown here is derived from an EMBL/GenBank/DDBJ whole genome shotgun (WGS) entry which is preliminary data.</text>
</comment>
<feature type="transmembrane region" description="Helical" evidence="1">
    <location>
        <begin position="148"/>
        <end position="168"/>
    </location>
</feature>
<accession>A0A1E7DMW6</accession>
<dbReference type="OrthoDB" id="1903376at2"/>
<dbReference type="EMBL" id="MAMP01000022">
    <property type="protein sequence ID" value="OES44355.1"/>
    <property type="molecule type" value="Genomic_DNA"/>
</dbReference>
<dbReference type="InterPro" id="IPR009574">
    <property type="entry name" value="DUF1189"/>
</dbReference>
<evidence type="ECO:0000256" key="1">
    <source>
        <dbReference type="SAM" id="Phobius"/>
    </source>
</evidence>
<feature type="transmembrane region" description="Helical" evidence="1">
    <location>
        <begin position="31"/>
        <end position="53"/>
    </location>
</feature>
<keyword evidence="1" id="KW-1133">Transmembrane helix</keyword>
<keyword evidence="1" id="KW-0812">Transmembrane</keyword>
<dbReference type="AlphaFoldDB" id="A0A1E7DMW6"/>
<proteinExistence type="predicted"/>
<evidence type="ECO:0008006" key="4">
    <source>
        <dbReference type="Google" id="ProtNLM"/>
    </source>
</evidence>
<reference evidence="2 3" key="1">
    <citation type="submission" date="2016-06" db="EMBL/GenBank/DDBJ databases">
        <title>Domibacillus iocasae genome sequencing.</title>
        <authorList>
            <person name="Verma A."/>
            <person name="Pal Y."/>
            <person name="Ojha A.K."/>
            <person name="Krishnamurthi S."/>
        </authorList>
    </citation>
    <scope>NUCLEOTIDE SEQUENCE [LARGE SCALE GENOMIC DNA]</scope>
    <source>
        <strain evidence="2 3">DSM 29979</strain>
    </source>
</reference>
<keyword evidence="3" id="KW-1185">Reference proteome</keyword>
<feature type="transmembrane region" description="Helical" evidence="1">
    <location>
        <begin position="124"/>
        <end position="142"/>
    </location>
</feature>
<dbReference type="RefSeq" id="WP_069938955.1">
    <property type="nucleotide sequence ID" value="NZ_MAMP01000022.1"/>
</dbReference>
<dbReference type="Proteomes" id="UP000095658">
    <property type="component" value="Unassembled WGS sequence"/>
</dbReference>
<dbReference type="Pfam" id="PF06691">
    <property type="entry name" value="DUF1189"/>
    <property type="match status" value="2"/>
</dbReference>
<evidence type="ECO:0000313" key="3">
    <source>
        <dbReference type="Proteomes" id="UP000095658"/>
    </source>
</evidence>
<gene>
    <name evidence="2" type="ORF">BA724_08710</name>
</gene>
<organism evidence="2 3">
    <name type="scientific">Domibacillus iocasae</name>
    <dbReference type="NCBI Taxonomy" id="1714016"/>
    <lineage>
        <taxon>Bacteria</taxon>
        <taxon>Bacillati</taxon>
        <taxon>Bacillota</taxon>
        <taxon>Bacilli</taxon>
        <taxon>Bacillales</taxon>
        <taxon>Bacillaceae</taxon>
        <taxon>Domibacillus</taxon>
    </lineage>
</organism>
<keyword evidence="1" id="KW-0472">Membrane</keyword>
<feature type="transmembrane region" description="Helical" evidence="1">
    <location>
        <begin position="65"/>
        <end position="88"/>
    </location>
</feature>
<protein>
    <recommendedName>
        <fullName evidence="4">4-hydroxy-3-methylbut-2-en-1-yl diphosphate synthase</fullName>
    </recommendedName>
</protein>